<keyword evidence="8" id="KW-1185">Reference proteome</keyword>
<dbReference type="Proteomes" id="UP000317763">
    <property type="component" value="Unassembled WGS sequence"/>
</dbReference>
<name>A0A554XCD4_9BURK</name>
<feature type="binding site" evidence="6">
    <location>
        <position position="522"/>
    </location>
    <ligand>
        <name>Zn(2+)</name>
        <dbReference type="ChEBI" id="CHEBI:29105"/>
    </ligand>
</feature>
<dbReference type="InterPro" id="IPR018752">
    <property type="entry name" value="DabA"/>
</dbReference>
<dbReference type="GO" id="GO:0008270">
    <property type="term" value="F:zinc ion binding"/>
    <property type="evidence" value="ECO:0007669"/>
    <property type="project" value="UniProtKB-UniRule"/>
</dbReference>
<dbReference type="PANTHER" id="PTHR38344">
    <property type="entry name" value="UPF0753 PROTEIN AQ_863"/>
    <property type="match status" value="1"/>
</dbReference>
<comment type="cofactor">
    <cofactor evidence="6">
        <name>Zn(2+)</name>
        <dbReference type="ChEBI" id="CHEBI:29105"/>
    </cofactor>
</comment>
<evidence type="ECO:0000313" key="8">
    <source>
        <dbReference type="Proteomes" id="UP000317763"/>
    </source>
</evidence>
<evidence type="ECO:0000256" key="3">
    <source>
        <dbReference type="ARBA" id="ARBA00022723"/>
    </source>
</evidence>
<comment type="subunit">
    <text evidence="6">Forms a complex with DabB.</text>
</comment>
<evidence type="ECO:0000256" key="2">
    <source>
        <dbReference type="ARBA" id="ARBA00022475"/>
    </source>
</evidence>
<accession>A0A554XCD4</accession>
<reference evidence="7 8" key="1">
    <citation type="submission" date="2019-07" db="EMBL/GenBank/DDBJ databases">
        <title>Tepidimonas taiwanensis I1-1 draft genome.</title>
        <authorList>
            <person name="Da Costa M.S."/>
            <person name="Froufe H.J.C."/>
            <person name="Egas C."/>
            <person name="Albuquerque L."/>
        </authorList>
    </citation>
    <scope>NUCLEOTIDE SEQUENCE [LARGE SCALE GENOMIC DNA]</scope>
    <source>
        <strain evidence="7 8">I1-1</strain>
    </source>
</reference>
<evidence type="ECO:0000256" key="6">
    <source>
        <dbReference type="HAMAP-Rule" id="MF_01871"/>
    </source>
</evidence>
<dbReference type="STRING" id="307486.GCA_000807215_00432"/>
<comment type="caution">
    <text evidence="7">The sequence shown here is derived from an EMBL/GenBank/DDBJ whole genome shotgun (WGS) entry which is preliminary data.</text>
</comment>
<feature type="binding site" evidence="6">
    <location>
        <position position="340"/>
    </location>
    <ligand>
        <name>Zn(2+)</name>
        <dbReference type="ChEBI" id="CHEBI:29105"/>
    </ligand>
</feature>
<dbReference type="Pfam" id="PF10070">
    <property type="entry name" value="DabA"/>
    <property type="match status" value="1"/>
</dbReference>
<evidence type="ECO:0000256" key="4">
    <source>
        <dbReference type="ARBA" id="ARBA00022833"/>
    </source>
</evidence>
<keyword evidence="4 6" id="KW-0862">Zinc</keyword>
<comment type="subcellular location">
    <subcellularLocation>
        <location evidence="6">Cell membrane</location>
        <topology evidence="6">Peripheral membrane protein</topology>
    </subcellularLocation>
</comment>
<dbReference type="RefSeq" id="WP_052231700.1">
    <property type="nucleotide sequence ID" value="NZ_CP083911.1"/>
</dbReference>
<evidence type="ECO:0000313" key="7">
    <source>
        <dbReference type="EMBL" id="TSE33498.1"/>
    </source>
</evidence>
<dbReference type="AlphaFoldDB" id="A0A554XCD4"/>
<sequence>MNPTDALPLQIEAACEQACAAIAPAWPLDRAIAVNPHWGRIGQPLRTVAARLAVLGGVRVLPPRALVREAWASGRVTRADLEEAIERLQPPPAAGLDADACVAALAAEPSLPRLPLLIDLLDAEPNRHHRLPWRDAVTHQISQTCAAYFDRHQADWQPRRDGGLYAFWRETLLHDHGIGTLMGLPRLGASLAHLPPTPAEAERWVLGKLGLPPARWADYLEALLLTVNGWASYCAYLDWQARLAGGRDPHLRELLALRLAWGAILLEGDAARHAQAAFAGLHAAWSQVDAHLAAADAALRVDEIWQTALDIDYQRTLLHTLRHAGASTTPQPPEAQVVFCIDVRSERLRRALEATTPHVQTLGFAGFFGLPIAYTPIGTPACRPQLPGLLAPALEVTDAPAGATGTVDPPADVQPADVAALRQRALARADQRGAGAHWPLAAFPFVEAAGWLYGGALLRWLRPPASPRPNDDAEGLPARLRPVCRPALGGIPLEERIALAARVLRAMGLHAGLAPLVALVGHGSQSANNPHVAALDCGACGGQTGEVNARVLAQLLNDPAVRAGLSAHGITVPATTVFVAALHNTTTDEVEWFDTDLLPAPSQRALEALQAAFVRAAEAVRRERAPTLDLPAATNGPSLARWLRRRASDGAQTRPEWGLAGNAAFLIAPRSLTRGQSLDGRVFLHDYDAAQDTDGSLLELLMTAPMLVTHWINWQYHASQCEPRLYGSGNKVLHNVVGGVLGVFEGNGGDLRIGLARQSLHDGQRWMHEPLRLTVVIAAPAARIEAVIERHTTVRHLVEHGWLHLWRLDADTVYRYVAGQWQALPDVRR</sequence>
<keyword evidence="5 6" id="KW-0472">Membrane</keyword>
<comment type="function">
    <text evidence="6">Part of an energy-coupled inorganic carbon pump.</text>
</comment>
<gene>
    <name evidence="6" type="primary">dabA</name>
    <name evidence="7" type="ORF">Ttaiw_00422</name>
</gene>
<feature type="binding site" evidence="6">
    <location>
        <position position="342"/>
    </location>
    <ligand>
        <name>Zn(2+)</name>
        <dbReference type="ChEBI" id="CHEBI:29105"/>
    </ligand>
</feature>
<dbReference type="PANTHER" id="PTHR38344:SF1">
    <property type="entry name" value="INORGANIC CARBON TRANSPORTER SUBUNIT DABA-RELATED"/>
    <property type="match status" value="1"/>
</dbReference>
<evidence type="ECO:0000256" key="1">
    <source>
        <dbReference type="ARBA" id="ARBA00022448"/>
    </source>
</evidence>
<keyword evidence="1 6" id="KW-0813">Transport</keyword>
<evidence type="ECO:0000256" key="5">
    <source>
        <dbReference type="ARBA" id="ARBA00023136"/>
    </source>
</evidence>
<feature type="binding site" evidence="6">
    <location>
        <position position="537"/>
    </location>
    <ligand>
        <name>Zn(2+)</name>
        <dbReference type="ChEBI" id="CHEBI:29105"/>
    </ligand>
</feature>
<organism evidence="7 8">
    <name type="scientific">Tepidimonas taiwanensis</name>
    <dbReference type="NCBI Taxonomy" id="307486"/>
    <lineage>
        <taxon>Bacteria</taxon>
        <taxon>Pseudomonadati</taxon>
        <taxon>Pseudomonadota</taxon>
        <taxon>Betaproteobacteria</taxon>
        <taxon>Burkholderiales</taxon>
        <taxon>Tepidimonas</taxon>
    </lineage>
</organism>
<dbReference type="HAMAP" id="MF_01871">
    <property type="entry name" value="DabA"/>
    <property type="match status" value="1"/>
</dbReference>
<keyword evidence="3 6" id="KW-0479">Metal-binding</keyword>
<proteinExistence type="inferred from homology"/>
<dbReference type="EMBL" id="VJOM01000003">
    <property type="protein sequence ID" value="TSE33498.1"/>
    <property type="molecule type" value="Genomic_DNA"/>
</dbReference>
<comment type="similarity">
    <text evidence="6">Belongs to the inorganic carbon transporter (TC 9.A.2) DabA family.</text>
</comment>
<protein>
    <recommendedName>
        <fullName evidence="6">Probable inorganic carbon transporter subunit DabA</fullName>
    </recommendedName>
</protein>
<dbReference type="OrthoDB" id="9805101at2"/>
<keyword evidence="2 6" id="KW-1003">Cell membrane</keyword>
<dbReference type="GO" id="GO:0005886">
    <property type="term" value="C:plasma membrane"/>
    <property type="evidence" value="ECO:0007669"/>
    <property type="project" value="UniProtKB-SubCell"/>
</dbReference>